<dbReference type="GO" id="GO:0016784">
    <property type="term" value="F:3-mercaptopyruvate sulfurtransferase activity"/>
    <property type="evidence" value="ECO:0007669"/>
    <property type="project" value="UniProtKB-EC"/>
</dbReference>
<evidence type="ECO:0000313" key="5">
    <source>
        <dbReference type="Proteomes" id="UP000326936"/>
    </source>
</evidence>
<evidence type="ECO:0000256" key="1">
    <source>
        <dbReference type="ARBA" id="ARBA00022679"/>
    </source>
</evidence>
<keyword evidence="1 4" id="KW-0808">Transferase</keyword>
<dbReference type="Proteomes" id="UP000326936">
    <property type="component" value="Plasmid pTHAF100_a"/>
</dbReference>
<reference evidence="4 5" key="1">
    <citation type="submission" date="2019-10" db="EMBL/GenBank/DDBJ databases">
        <title>Complete genome sequence of Vibrio sp. strain THAF100, isolated from non-filtered water from the water column of tank 6 of a marine aquarium containing stony-coral fragments. Water maintained at 26 degree C.</title>
        <authorList>
            <person name="Ruckert C."/>
            <person name="Franco A."/>
            <person name="Kalinowski J."/>
            <person name="Glaeser S."/>
        </authorList>
    </citation>
    <scope>NUCLEOTIDE SEQUENCE [LARGE SCALE GENOMIC DNA]</scope>
    <source>
        <strain evidence="4 5">THAF100</strain>
        <plasmid evidence="5">pthaf100_a</plasmid>
    </source>
</reference>
<sequence>MSPIITPKQLNELRNTGKLSILDASIDFQAPSAPTNDKVNIIPGAIRFDYDKVFCDIDSSLPHMMPTEERFNTLACDLGLNQDSIIVVYDNSGTFASPRAWWMFKAMGHKEVYILDGGLTEWKNSGLETTTSYEKISLKGNFIGQLNSNYFVDSNFVLSHIDDSTCQIVDARSQERFKAKVAEPRVGLRSGHIPNSICQPFLELIDGHKLKSPTELKQILSTSLDQAKAKYIFSCGSGVTAAIVLVAAQIAGYRDLLVYDGSWTEWGANSDLPIES</sequence>
<dbReference type="AlphaFoldDB" id="A0A5P9CNY8"/>
<organism evidence="4 5">
    <name type="scientific">Vibrio aquimaris</name>
    <dbReference type="NCBI Taxonomy" id="2587862"/>
    <lineage>
        <taxon>Bacteria</taxon>
        <taxon>Pseudomonadati</taxon>
        <taxon>Pseudomonadota</taxon>
        <taxon>Gammaproteobacteria</taxon>
        <taxon>Vibrionales</taxon>
        <taxon>Vibrionaceae</taxon>
        <taxon>Vibrio</taxon>
    </lineage>
</organism>
<proteinExistence type="predicted"/>
<dbReference type="SMART" id="SM00450">
    <property type="entry name" value="RHOD"/>
    <property type="match status" value="2"/>
</dbReference>
<keyword evidence="5" id="KW-1185">Reference proteome</keyword>
<keyword evidence="2" id="KW-0677">Repeat</keyword>
<dbReference type="GO" id="GO:0004792">
    <property type="term" value="F:thiosulfate-cyanide sulfurtransferase activity"/>
    <property type="evidence" value="ECO:0007669"/>
    <property type="project" value="TreeGrafter"/>
</dbReference>
<dbReference type="CDD" id="cd01449">
    <property type="entry name" value="TST_Repeat_2"/>
    <property type="match status" value="1"/>
</dbReference>
<dbReference type="InterPro" id="IPR001763">
    <property type="entry name" value="Rhodanese-like_dom"/>
</dbReference>
<dbReference type="InterPro" id="IPR045078">
    <property type="entry name" value="TST/MPST-like"/>
</dbReference>
<dbReference type="FunFam" id="3.40.250.10:FF:000001">
    <property type="entry name" value="Sulfurtransferase"/>
    <property type="match status" value="1"/>
</dbReference>
<dbReference type="SUPFAM" id="SSF52821">
    <property type="entry name" value="Rhodanese/Cell cycle control phosphatase"/>
    <property type="match status" value="2"/>
</dbReference>
<dbReference type="CDD" id="cd01448">
    <property type="entry name" value="TST_Repeat_1"/>
    <property type="match status" value="1"/>
</dbReference>
<dbReference type="PANTHER" id="PTHR11364:SF27">
    <property type="entry name" value="SULFURTRANSFERASE"/>
    <property type="match status" value="1"/>
</dbReference>
<evidence type="ECO:0000313" key="4">
    <source>
        <dbReference type="EMBL" id="QFT27920.1"/>
    </source>
</evidence>
<dbReference type="PROSITE" id="PS50206">
    <property type="entry name" value="RHODANESE_3"/>
    <property type="match status" value="2"/>
</dbReference>
<keyword evidence="4" id="KW-0670">Pyruvate</keyword>
<dbReference type="EC" id="2.8.1.2" evidence="4"/>
<dbReference type="PANTHER" id="PTHR11364">
    <property type="entry name" value="THIOSULFATE SULFERTANSFERASE"/>
    <property type="match status" value="1"/>
</dbReference>
<dbReference type="RefSeq" id="WP_152431988.1">
    <property type="nucleotide sequence ID" value="NZ_CBCSDK010000011.1"/>
</dbReference>
<dbReference type="InterPro" id="IPR036873">
    <property type="entry name" value="Rhodanese-like_dom_sf"/>
</dbReference>
<dbReference type="KEGG" id="vaq:FIV01_16145"/>
<gene>
    <name evidence="4" type="primary">sseA</name>
    <name evidence="4" type="ORF">FIV01_16145</name>
</gene>
<protein>
    <submittedName>
        <fullName evidence="4">3-mercaptopyruvate sulfurtransferase</fullName>
        <ecNumber evidence="4">2.8.1.2</ecNumber>
    </submittedName>
</protein>
<keyword evidence="4" id="KW-0614">Plasmid</keyword>
<geneLocation type="plasmid" evidence="5">
    <name>pthaf100_a</name>
</geneLocation>
<evidence type="ECO:0000259" key="3">
    <source>
        <dbReference type="PROSITE" id="PS50206"/>
    </source>
</evidence>
<name>A0A5P9CNY8_9VIBR</name>
<feature type="domain" description="Rhodanese" evidence="3">
    <location>
        <begin position="162"/>
        <end position="275"/>
    </location>
</feature>
<dbReference type="EMBL" id="CP045351">
    <property type="protein sequence ID" value="QFT27920.1"/>
    <property type="molecule type" value="Genomic_DNA"/>
</dbReference>
<dbReference type="Gene3D" id="3.40.250.10">
    <property type="entry name" value="Rhodanese-like domain"/>
    <property type="match status" value="2"/>
</dbReference>
<dbReference type="OrthoDB" id="9781034at2"/>
<dbReference type="Pfam" id="PF00581">
    <property type="entry name" value="Rhodanese"/>
    <property type="match status" value="2"/>
</dbReference>
<evidence type="ECO:0000256" key="2">
    <source>
        <dbReference type="ARBA" id="ARBA00022737"/>
    </source>
</evidence>
<accession>A0A5P9CNY8</accession>
<feature type="domain" description="Rhodanese" evidence="3">
    <location>
        <begin position="15"/>
        <end position="131"/>
    </location>
</feature>